<reference evidence="1" key="1">
    <citation type="submission" date="2018-11" db="EMBL/GenBank/DDBJ databases">
        <authorList>
            <consortium name="Pathogen Informatics"/>
        </authorList>
    </citation>
    <scope>NUCLEOTIDE SEQUENCE</scope>
</reference>
<keyword evidence="2" id="KW-1185">Reference proteome</keyword>
<evidence type="ECO:0000313" key="1">
    <source>
        <dbReference type="EMBL" id="VEL25954.1"/>
    </source>
</evidence>
<organism evidence="1 2">
    <name type="scientific">Protopolystoma xenopodis</name>
    <dbReference type="NCBI Taxonomy" id="117903"/>
    <lineage>
        <taxon>Eukaryota</taxon>
        <taxon>Metazoa</taxon>
        <taxon>Spiralia</taxon>
        <taxon>Lophotrochozoa</taxon>
        <taxon>Platyhelminthes</taxon>
        <taxon>Monogenea</taxon>
        <taxon>Polyopisthocotylea</taxon>
        <taxon>Polystomatidea</taxon>
        <taxon>Polystomatidae</taxon>
        <taxon>Protopolystoma</taxon>
    </lineage>
</organism>
<dbReference type="AlphaFoldDB" id="A0A3S5AQL0"/>
<dbReference type="EMBL" id="CAAALY010077164">
    <property type="protein sequence ID" value="VEL25954.1"/>
    <property type="molecule type" value="Genomic_DNA"/>
</dbReference>
<protein>
    <submittedName>
        <fullName evidence="1">Uncharacterized protein</fullName>
    </submittedName>
</protein>
<feature type="non-terminal residue" evidence="1">
    <location>
        <position position="1"/>
    </location>
</feature>
<evidence type="ECO:0000313" key="2">
    <source>
        <dbReference type="Proteomes" id="UP000784294"/>
    </source>
</evidence>
<proteinExistence type="predicted"/>
<comment type="caution">
    <text evidence="1">The sequence shown here is derived from an EMBL/GenBank/DDBJ whole genome shotgun (WGS) entry which is preliminary data.</text>
</comment>
<accession>A0A3S5AQL0</accession>
<gene>
    <name evidence="1" type="ORF">PXEA_LOCUS19394</name>
</gene>
<name>A0A3S5AQL0_9PLAT</name>
<sequence>MQDQVKKAVRLYPYSPVGVAGLLTPDYIRATKTQGRLSWQGTLRPQEWCIHCTEAGSFRHTASFLTVGSAEQNRFFALFEWRSAQLGSLMPRLALRAECIRFGLVSAHRAHARQFCVCVFRSWITQRRIDKCTLVCWVCVCVRKTMRPAGESVRFTIVGRTRRFGPVIWPAWARAHARTQKRTCMCISALLCHHASVSCSSSLRLVSFGWRREAPLLRASIDRGHWRAQARLVKSDGRRAACLAQTETIRLVVSAAQRPAFAASLLRPAGPARKR</sequence>
<dbReference type="Proteomes" id="UP000784294">
    <property type="component" value="Unassembled WGS sequence"/>
</dbReference>